<dbReference type="InterPro" id="IPR023299">
    <property type="entry name" value="ATPase_P-typ_cyto_dom_N"/>
</dbReference>
<feature type="active site" description="4-aspartylphosphate intermediate" evidence="12">
    <location>
        <position position="537"/>
    </location>
</feature>
<dbReference type="InterPro" id="IPR001757">
    <property type="entry name" value="P_typ_ATPase"/>
</dbReference>
<feature type="binding site" evidence="13">
    <location>
        <position position="782"/>
    </location>
    <ligand>
        <name>ATP</name>
        <dbReference type="ChEBI" id="CHEBI:30616"/>
    </ligand>
</feature>
<keyword evidence="7 14" id="KW-0460">Magnesium</keyword>
<feature type="transmembrane region" description="Helical" evidence="15">
    <location>
        <begin position="1075"/>
        <end position="1096"/>
    </location>
</feature>
<feature type="compositionally biased region" description="Polar residues" evidence="16">
    <location>
        <begin position="31"/>
        <end position="47"/>
    </location>
</feature>
<proteinExistence type="inferred from homology"/>
<gene>
    <name evidence="19" type="primary">CSON007989</name>
</gene>
<evidence type="ECO:0000256" key="3">
    <source>
        <dbReference type="ARBA" id="ARBA00022692"/>
    </source>
</evidence>
<reference evidence="20" key="2">
    <citation type="submission" date="2018-07" db="EMBL/GenBank/DDBJ databases">
        <authorList>
            <person name="Quirk P.G."/>
            <person name="Krulwich T.A."/>
        </authorList>
    </citation>
    <scope>NUCLEOTIDE SEQUENCE</scope>
</reference>
<dbReference type="EC" id="7.6.2.1" evidence="15"/>
<comment type="cofactor">
    <cofactor evidence="14">
        <name>Mg(2+)</name>
        <dbReference type="ChEBI" id="CHEBI:18420"/>
    </cofactor>
</comment>
<evidence type="ECO:0000256" key="2">
    <source>
        <dbReference type="ARBA" id="ARBA00008109"/>
    </source>
</evidence>
<dbReference type="PANTHER" id="PTHR24092">
    <property type="entry name" value="PROBABLE PHOSPHOLIPID-TRANSPORTING ATPASE"/>
    <property type="match status" value="1"/>
</dbReference>
<dbReference type="Gene3D" id="3.40.50.1000">
    <property type="entry name" value="HAD superfamily/HAD-like"/>
    <property type="match status" value="2"/>
</dbReference>
<feature type="domain" description="P-type ATPase C-terminal" evidence="18">
    <location>
        <begin position="1012"/>
        <end position="1250"/>
    </location>
</feature>
<dbReference type="VEuPathDB" id="VectorBase:CSON007989"/>
<feature type="binding site" evidence="13">
    <location>
        <position position="862"/>
    </location>
    <ligand>
        <name>ATP</name>
        <dbReference type="ChEBI" id="CHEBI:30616"/>
    </ligand>
</feature>
<feature type="binding site" evidence="13">
    <location>
        <position position="863"/>
    </location>
    <ligand>
        <name>ATP</name>
        <dbReference type="ChEBI" id="CHEBI:30616"/>
    </ligand>
</feature>
<dbReference type="SUPFAM" id="SSF81660">
    <property type="entry name" value="Metal cation-transporting ATPase, ATP-binding domain N"/>
    <property type="match status" value="1"/>
</dbReference>
<evidence type="ECO:0000256" key="12">
    <source>
        <dbReference type="PIRSR" id="PIRSR606539-1"/>
    </source>
</evidence>
<feature type="domain" description="P-type ATPase N-terminal" evidence="17">
    <location>
        <begin position="178"/>
        <end position="234"/>
    </location>
</feature>
<feature type="binding site" evidence="13">
    <location>
        <position position="966"/>
    </location>
    <ligand>
        <name>ATP</name>
        <dbReference type="ChEBI" id="CHEBI:30616"/>
    </ligand>
</feature>
<dbReference type="Gene3D" id="3.40.1110.10">
    <property type="entry name" value="Calcium-transporting ATPase, cytoplasmic domain N"/>
    <property type="match status" value="2"/>
</dbReference>
<dbReference type="SUPFAM" id="SSF81665">
    <property type="entry name" value="Calcium ATPase, transmembrane domain M"/>
    <property type="match status" value="1"/>
</dbReference>
<evidence type="ECO:0000259" key="18">
    <source>
        <dbReference type="Pfam" id="PF16212"/>
    </source>
</evidence>
<comment type="catalytic activity">
    <reaction evidence="11 15">
        <text>ATP + H2O + phospholipidSide 1 = ADP + phosphate + phospholipidSide 2.</text>
        <dbReference type="EC" id="7.6.2.1"/>
    </reaction>
</comment>
<feature type="binding site" evidence="13">
    <location>
        <position position="719"/>
    </location>
    <ligand>
        <name>ATP</name>
        <dbReference type="ChEBI" id="CHEBI:30616"/>
    </ligand>
</feature>
<evidence type="ECO:0000256" key="14">
    <source>
        <dbReference type="PIRSR" id="PIRSR606539-3"/>
    </source>
</evidence>
<dbReference type="SFLD" id="SFLDG00002">
    <property type="entry name" value="C1.7:_P-type_atpase_like"/>
    <property type="match status" value="1"/>
</dbReference>
<feature type="binding site" evidence="13">
    <location>
        <position position="864"/>
    </location>
    <ligand>
        <name>ATP</name>
        <dbReference type="ChEBI" id="CHEBI:30616"/>
    </ligand>
</feature>
<keyword evidence="6 13" id="KW-0067">ATP-binding</keyword>
<evidence type="ECO:0000256" key="13">
    <source>
        <dbReference type="PIRSR" id="PIRSR606539-2"/>
    </source>
</evidence>
<dbReference type="Pfam" id="PF16209">
    <property type="entry name" value="PhoLip_ATPase_N"/>
    <property type="match status" value="1"/>
</dbReference>
<keyword evidence="9 15" id="KW-1133">Transmembrane helix</keyword>
<dbReference type="PRINTS" id="PR00119">
    <property type="entry name" value="CATATPASE"/>
</dbReference>
<dbReference type="InterPro" id="IPR008250">
    <property type="entry name" value="ATPase_P-typ_transduc_dom_A_sf"/>
</dbReference>
<dbReference type="NCBIfam" id="TIGR01494">
    <property type="entry name" value="ATPase_P-type"/>
    <property type="match status" value="1"/>
</dbReference>
<feature type="binding site" evidence="13">
    <location>
        <position position="990"/>
    </location>
    <ligand>
        <name>ATP</name>
        <dbReference type="ChEBI" id="CHEBI:30616"/>
    </ligand>
</feature>
<dbReference type="FunFam" id="3.40.50.1000:FF:000130">
    <property type="entry name" value="Phospholipid-transporting ATPase"/>
    <property type="match status" value="1"/>
</dbReference>
<sequence>MPVLNENQAIPLQTFTEVSLPTDDLLESSRDSSATSWDKTHQRSVSHGDTPFALVKNTRPLKTAMKKGHQRAFSIPVGIQPIVTHKTHNRSASKTEFTLPIREERPVHRGSLLTVFTHRREKSRTESVYTIRRFKIPFWKRFWFFQRISSSDQQVYRTITPNHLALTPTIEGSTRVQQPNKMYKGNEISTRKYTILNFIPKNLYEQLHRIANLYFIFIVFLNWFPAINAFGKEISMLPVIFVLAVTGIKDIFEDLRRYNSDKRINKYFCRVFDGIRYQRVRWKDVKVGDLIHLSNNEVVPADILLINSSDKNGACYIETCDLDGETSLKRRQVVPGFEDTKADFRLEVEPPTTQIYRFNGSIIHSNDKRIPLSPENILLRESRVRNTDFVEGVVVYAGPDTKAFLNNGGPRYKRSRLEIQMNIDVIWCVIILVVLCLVGAFGANRWLNAYKGKNLPFLFFEINLSYETFITFFIFIIILQVLIPISLYVTIEVCRMFNVHQIHNAPKLYDAKTNTKAECRAMNLIEELGQVEYVFTDKTGTLTENKMLFRSCSINGTLFEHELQFTNGVEEIVPNNNLTRILNSGHSQNPIEYQRYLDFFMALVLCNTVVLATAHVDTMNENGVIEPERAPTKNKSLTDLTNLRKRFMKQPSSNSITSVKSVPSRGQPPIYEAESPDEIALVQAAACYNFKLLSRSTTEIIIRTPHEILEFTILKLLPFDSIRKCMSIIVQNRSTGKITCYAKGADSAIIPKLYKINSHTDECMHREVVQDHINKYATSGLRVLLVAKKDLSENEFGEWFTQHTEIELATSNKENKLLTSFEKMEHSFSLLGATGVEDRLEEEVPETIAALQAAGINVWVLTGDKLETAVNVCYSAKVFTPATKILRLTEMSRQSTETALDFYITKLEDECQNSNITPNSNRYSLVTDGKTLTFILDEKTNLTHKFVQLIQNCKTVLCCRSTPLQKAFLVKMVQNYLNVVTLAIGDGNNDVSMIQLANLGIGICGQEGMQSVMASDFSIPRFRFLKYLLLVVGFWSRDRLTRLILYFFYKNAAFVLILFWFNLHAGFSGSVMIDGIYLMVYNLLFTSLPPICIGIYDRIVEEDMLLEHPELYKNARERKSFQNLNFWIVIADSFYQSLVIFYLPYFTYYDSDIGLWKFGTIILSSCLITMLLHCAIEVKSWTWKHIASFVVSIITFYLFAYIFNSVCVNCFGTSANYGIIQECLRSLDYYLLLVLTPILALLPRYEIFFFFMSMSKFFSFFHRFTLTVLTTMSQKKTVEHHLD</sequence>
<dbReference type="InterPro" id="IPR006539">
    <property type="entry name" value="P-type_ATPase_IV"/>
</dbReference>
<feature type="binding site" evidence="13">
    <location>
        <position position="537"/>
    </location>
    <ligand>
        <name>ATP</name>
        <dbReference type="ChEBI" id="CHEBI:30616"/>
    </ligand>
</feature>
<evidence type="ECO:0000256" key="11">
    <source>
        <dbReference type="ARBA" id="ARBA00034036"/>
    </source>
</evidence>
<feature type="transmembrane region" description="Helical" evidence="15">
    <location>
        <begin position="421"/>
        <end position="443"/>
    </location>
</feature>
<dbReference type="SUPFAM" id="SSF56784">
    <property type="entry name" value="HAD-like"/>
    <property type="match status" value="1"/>
</dbReference>
<evidence type="ECO:0000256" key="6">
    <source>
        <dbReference type="ARBA" id="ARBA00022840"/>
    </source>
</evidence>
<feature type="binding site" evidence="14">
    <location>
        <position position="539"/>
    </location>
    <ligand>
        <name>Mg(2+)</name>
        <dbReference type="ChEBI" id="CHEBI:18420"/>
    </ligand>
</feature>
<dbReference type="InterPro" id="IPR032631">
    <property type="entry name" value="P-type_ATPase_N"/>
</dbReference>
<dbReference type="InterPro" id="IPR032630">
    <property type="entry name" value="P_typ_ATPase_c"/>
</dbReference>
<evidence type="ECO:0000256" key="15">
    <source>
        <dbReference type="RuleBase" id="RU362033"/>
    </source>
</evidence>
<reference evidence="19" key="1">
    <citation type="submission" date="2018-04" db="EMBL/GenBank/DDBJ databases">
        <authorList>
            <person name="Go L.Y."/>
            <person name="Mitchell J.A."/>
        </authorList>
    </citation>
    <scope>NUCLEOTIDE SEQUENCE</scope>
    <source>
        <tissue evidence="19">Whole organism</tissue>
    </source>
</reference>
<evidence type="ECO:0000256" key="8">
    <source>
        <dbReference type="ARBA" id="ARBA00022967"/>
    </source>
</evidence>
<evidence type="ECO:0000256" key="16">
    <source>
        <dbReference type="SAM" id="MobiDB-lite"/>
    </source>
</evidence>
<dbReference type="InterPro" id="IPR018303">
    <property type="entry name" value="ATPase_P-typ_P_site"/>
</dbReference>
<dbReference type="EMBL" id="UFQT01000300">
    <property type="protein sequence ID" value="SSX22985.1"/>
    <property type="molecule type" value="Genomic_DNA"/>
</dbReference>
<feature type="binding site" evidence="13">
    <location>
        <position position="538"/>
    </location>
    <ligand>
        <name>ATP</name>
        <dbReference type="ChEBI" id="CHEBI:30616"/>
    </ligand>
</feature>
<organism evidence="19">
    <name type="scientific">Culicoides sonorensis</name>
    <name type="common">Biting midge</name>
    <dbReference type="NCBI Taxonomy" id="179676"/>
    <lineage>
        <taxon>Eukaryota</taxon>
        <taxon>Metazoa</taxon>
        <taxon>Ecdysozoa</taxon>
        <taxon>Arthropoda</taxon>
        <taxon>Hexapoda</taxon>
        <taxon>Insecta</taxon>
        <taxon>Pterygota</taxon>
        <taxon>Neoptera</taxon>
        <taxon>Endopterygota</taxon>
        <taxon>Diptera</taxon>
        <taxon>Nematocera</taxon>
        <taxon>Chironomoidea</taxon>
        <taxon>Ceratopogonidae</taxon>
        <taxon>Ceratopogoninae</taxon>
        <taxon>Culicoides</taxon>
        <taxon>Monoculicoides</taxon>
    </lineage>
</organism>
<dbReference type="Pfam" id="PF13246">
    <property type="entry name" value="Cation_ATPase"/>
    <property type="match status" value="1"/>
</dbReference>
<feature type="binding site" evidence="13">
    <location>
        <position position="989"/>
    </location>
    <ligand>
        <name>ATP</name>
        <dbReference type="ChEBI" id="CHEBI:30616"/>
    </ligand>
</feature>
<feature type="binding site" evidence="13">
    <location>
        <position position="539"/>
    </location>
    <ligand>
        <name>ATP</name>
        <dbReference type="ChEBI" id="CHEBI:30616"/>
    </ligand>
</feature>
<feature type="region of interest" description="Disordered" evidence="16">
    <location>
        <begin position="26"/>
        <end position="51"/>
    </location>
</feature>
<evidence type="ECO:0000256" key="5">
    <source>
        <dbReference type="ARBA" id="ARBA00022741"/>
    </source>
</evidence>
<dbReference type="SFLD" id="SFLDS00003">
    <property type="entry name" value="Haloacid_Dehalogenase"/>
    <property type="match status" value="1"/>
</dbReference>
<evidence type="ECO:0000256" key="10">
    <source>
        <dbReference type="ARBA" id="ARBA00023136"/>
    </source>
</evidence>
<evidence type="ECO:0000256" key="9">
    <source>
        <dbReference type="ARBA" id="ARBA00022989"/>
    </source>
</evidence>
<dbReference type="InterPro" id="IPR044492">
    <property type="entry name" value="P_typ_ATPase_HD_dom"/>
</dbReference>
<dbReference type="GO" id="GO:0140326">
    <property type="term" value="F:ATPase-coupled intramembrane lipid transporter activity"/>
    <property type="evidence" value="ECO:0007669"/>
    <property type="project" value="UniProtKB-EC"/>
</dbReference>
<keyword evidence="8 15" id="KW-1278">Translocase</keyword>
<dbReference type="InterPro" id="IPR023214">
    <property type="entry name" value="HAD_sf"/>
</dbReference>
<comment type="similarity">
    <text evidence="2 15">Belongs to the cation transport ATPase (P-type) (TC 3.A.3) family. Type IV subfamily.</text>
</comment>
<evidence type="ECO:0000313" key="19">
    <source>
        <dbReference type="EMBL" id="SSX02611.1"/>
    </source>
</evidence>
<dbReference type="PANTHER" id="PTHR24092:SF218">
    <property type="entry name" value="PHOSPHOLIPID-TRANSPORTING ATPASE"/>
    <property type="match status" value="1"/>
</dbReference>
<dbReference type="Pfam" id="PF16212">
    <property type="entry name" value="PhoLip_ATPase_C"/>
    <property type="match status" value="1"/>
</dbReference>
<dbReference type="InterPro" id="IPR023298">
    <property type="entry name" value="ATPase_P-typ_TM_dom_sf"/>
</dbReference>
<dbReference type="EMBL" id="UFQS01000300">
    <property type="protein sequence ID" value="SSX02611.1"/>
    <property type="molecule type" value="Genomic_DNA"/>
</dbReference>
<feature type="binding site" evidence="14">
    <location>
        <position position="986"/>
    </location>
    <ligand>
        <name>Mg(2+)</name>
        <dbReference type="ChEBI" id="CHEBI:18420"/>
    </ligand>
</feature>
<comment type="subcellular location">
    <subcellularLocation>
        <location evidence="1 15">Membrane</location>
        <topology evidence="1 15">Multi-pass membrane protein</topology>
    </subcellularLocation>
</comment>
<keyword evidence="5 13" id="KW-0547">Nucleotide-binding</keyword>
<dbReference type="GO" id="GO:0005886">
    <property type="term" value="C:plasma membrane"/>
    <property type="evidence" value="ECO:0007669"/>
    <property type="project" value="TreeGrafter"/>
</dbReference>
<feature type="transmembrane region" description="Helical" evidence="15">
    <location>
        <begin position="210"/>
        <end position="228"/>
    </location>
</feature>
<dbReference type="GO" id="GO:0005524">
    <property type="term" value="F:ATP binding"/>
    <property type="evidence" value="ECO:0007669"/>
    <property type="project" value="UniProtKB-UniRule"/>
</dbReference>
<keyword evidence="4 14" id="KW-0479">Metal-binding</keyword>
<dbReference type="GO" id="GO:0000287">
    <property type="term" value="F:magnesium ion binding"/>
    <property type="evidence" value="ECO:0007669"/>
    <property type="project" value="UniProtKB-UniRule"/>
</dbReference>
<feature type="binding site" evidence="13">
    <location>
        <position position="743"/>
    </location>
    <ligand>
        <name>ATP</name>
        <dbReference type="ChEBI" id="CHEBI:30616"/>
    </ligand>
</feature>
<evidence type="ECO:0000256" key="4">
    <source>
        <dbReference type="ARBA" id="ARBA00022723"/>
    </source>
</evidence>
<feature type="transmembrane region" description="Helical" evidence="15">
    <location>
        <begin position="1043"/>
        <end position="1063"/>
    </location>
</feature>
<dbReference type="PROSITE" id="PS00154">
    <property type="entry name" value="ATPASE_E1_E2"/>
    <property type="match status" value="1"/>
</dbReference>
<feature type="binding site" evidence="13">
    <location>
        <position position="960"/>
    </location>
    <ligand>
        <name>ATP</name>
        <dbReference type="ChEBI" id="CHEBI:30616"/>
    </ligand>
</feature>
<accession>A0A336KDK6</accession>
<dbReference type="SUPFAM" id="SSF81653">
    <property type="entry name" value="Calcium ATPase, transduction domain A"/>
    <property type="match status" value="1"/>
</dbReference>
<feature type="binding site" evidence="13">
    <location>
        <position position="678"/>
    </location>
    <ligand>
        <name>ATP</name>
        <dbReference type="ChEBI" id="CHEBI:30616"/>
    </ligand>
</feature>
<protein>
    <recommendedName>
        <fullName evidence="15">Phospholipid-transporting ATPase</fullName>
        <ecNumber evidence="15">7.6.2.1</ecNumber>
    </recommendedName>
</protein>
<dbReference type="GO" id="GO:0045332">
    <property type="term" value="P:phospholipid translocation"/>
    <property type="evidence" value="ECO:0007669"/>
    <property type="project" value="TreeGrafter"/>
</dbReference>
<feature type="binding site" evidence="14">
    <location>
        <position position="990"/>
    </location>
    <ligand>
        <name>Mg(2+)</name>
        <dbReference type="ChEBI" id="CHEBI:18420"/>
    </ligand>
</feature>
<evidence type="ECO:0000313" key="20">
    <source>
        <dbReference type="EMBL" id="SSX22985.1"/>
    </source>
</evidence>
<evidence type="ECO:0000256" key="1">
    <source>
        <dbReference type="ARBA" id="ARBA00004141"/>
    </source>
</evidence>
<evidence type="ECO:0000256" key="7">
    <source>
        <dbReference type="ARBA" id="ARBA00022842"/>
    </source>
</evidence>
<feature type="transmembrane region" description="Helical" evidence="15">
    <location>
        <begin position="1155"/>
        <end position="1174"/>
    </location>
</feature>
<feature type="transmembrane region" description="Helical" evidence="15">
    <location>
        <begin position="1229"/>
        <end position="1251"/>
    </location>
</feature>
<feature type="transmembrane region" description="Helical" evidence="15">
    <location>
        <begin position="1186"/>
        <end position="1203"/>
    </location>
</feature>
<dbReference type="Gene3D" id="1.20.1110.10">
    <property type="entry name" value="Calcium-transporting ATPase, transmembrane domain"/>
    <property type="match status" value="1"/>
</dbReference>
<feature type="transmembrane region" description="Helical" evidence="15">
    <location>
        <begin position="469"/>
        <end position="491"/>
    </location>
</feature>
<feature type="binding site" evidence="14">
    <location>
        <position position="537"/>
    </location>
    <ligand>
        <name>Mg(2+)</name>
        <dbReference type="ChEBI" id="CHEBI:18420"/>
    </ligand>
</feature>
<keyword evidence="3 15" id="KW-0812">Transmembrane</keyword>
<dbReference type="SFLD" id="SFLDF00027">
    <property type="entry name" value="p-type_atpase"/>
    <property type="match status" value="1"/>
</dbReference>
<evidence type="ECO:0000259" key="17">
    <source>
        <dbReference type="Pfam" id="PF16209"/>
    </source>
</evidence>
<dbReference type="GO" id="GO:0016887">
    <property type="term" value="F:ATP hydrolysis activity"/>
    <property type="evidence" value="ECO:0007669"/>
    <property type="project" value="InterPro"/>
</dbReference>
<dbReference type="InterPro" id="IPR036412">
    <property type="entry name" value="HAD-like_sf"/>
</dbReference>
<dbReference type="FunFam" id="2.70.150.10:FF:000054">
    <property type="entry name" value="Phospholipid-transporting ATPase"/>
    <property type="match status" value="1"/>
</dbReference>
<dbReference type="NCBIfam" id="TIGR01652">
    <property type="entry name" value="ATPase-Plipid"/>
    <property type="match status" value="1"/>
</dbReference>
<keyword evidence="10 15" id="KW-0472">Membrane</keyword>
<feature type="transmembrane region" description="Helical" evidence="15">
    <location>
        <begin position="1124"/>
        <end position="1143"/>
    </location>
</feature>
<dbReference type="Gene3D" id="2.70.150.10">
    <property type="entry name" value="Calcium-transporting ATPase, cytoplasmic transduction domain A"/>
    <property type="match status" value="1"/>
</dbReference>
<name>A0A336KDK6_CULSO</name>